<evidence type="ECO:0000256" key="6">
    <source>
        <dbReference type="ARBA" id="ARBA00022741"/>
    </source>
</evidence>
<comment type="subunit">
    <text evidence="13">Interacts with FNBP3. Interacts with CDKL5. Interacts with ATRX; MECP2 recruits ATRX to pericentric heterochromatin in neuronal cells. Interacts with NCOR2. Interacts with TBL1XR1; bridges interaction between MECP2 and NCOR1. Interacts with TBL1X; recruits TBL1X to the heterochromatin foci.</text>
</comment>
<dbReference type="GO" id="GO:0040029">
    <property type="term" value="P:epigenetic regulation of gene expression"/>
    <property type="evidence" value="ECO:0007669"/>
    <property type="project" value="UniProtKB-ARBA"/>
</dbReference>
<evidence type="ECO:0000256" key="3">
    <source>
        <dbReference type="ARBA" id="ARBA00022491"/>
    </source>
</evidence>
<dbReference type="SUPFAM" id="SSF54171">
    <property type="entry name" value="DNA-binding domain"/>
    <property type="match status" value="1"/>
</dbReference>
<keyword evidence="11" id="KW-0804">Transcription</keyword>
<dbReference type="Proteomes" id="UP000052978">
    <property type="component" value="Unassembled WGS sequence"/>
</dbReference>
<keyword evidence="7 15" id="KW-0067">ATP-binding</keyword>
<dbReference type="FunFam" id="3.30.890.10:FF:000004">
    <property type="entry name" value="Methyl-CpG-binding protein 2"/>
    <property type="match status" value="1"/>
</dbReference>
<dbReference type="PANTHER" id="PTHR27001:SF939">
    <property type="entry name" value="INTERLEUKIN 1 RECEPTOR ASSOCIATED KINASE 1"/>
    <property type="match status" value="1"/>
</dbReference>
<dbReference type="InterPro" id="IPR008271">
    <property type="entry name" value="Ser/Thr_kinase_AS"/>
</dbReference>
<evidence type="ECO:0000256" key="8">
    <source>
        <dbReference type="ARBA" id="ARBA00022990"/>
    </source>
</evidence>
<feature type="binding site" evidence="15">
    <location>
        <position position="523"/>
    </location>
    <ligand>
        <name>ATP</name>
        <dbReference type="ChEBI" id="CHEBI:30616"/>
    </ligand>
</feature>
<keyword evidence="3" id="KW-0678">Repressor</keyword>
<dbReference type="SUPFAM" id="SSF56112">
    <property type="entry name" value="Protein kinase-like (PK-like)"/>
    <property type="match status" value="1"/>
</dbReference>
<feature type="region of interest" description="Disordered" evidence="16">
    <location>
        <begin position="154"/>
        <end position="221"/>
    </location>
</feature>
<keyword evidence="19" id="KW-0808">Transferase</keyword>
<keyword evidence="4" id="KW-0597">Phosphoprotein</keyword>
<dbReference type="Gene3D" id="1.10.533.10">
    <property type="entry name" value="Death Domain, Fas"/>
    <property type="match status" value="1"/>
</dbReference>
<dbReference type="PROSITE" id="PS50011">
    <property type="entry name" value="PROTEIN_KINASE_DOM"/>
    <property type="match status" value="1"/>
</dbReference>
<dbReference type="GO" id="GO:0005886">
    <property type="term" value="C:plasma membrane"/>
    <property type="evidence" value="ECO:0007669"/>
    <property type="project" value="TreeGrafter"/>
</dbReference>
<feature type="compositionally biased region" description="Basic and acidic residues" evidence="16">
    <location>
        <begin position="988"/>
        <end position="997"/>
    </location>
</feature>
<evidence type="ECO:0000256" key="9">
    <source>
        <dbReference type="ARBA" id="ARBA00023015"/>
    </source>
</evidence>
<evidence type="ECO:0000256" key="10">
    <source>
        <dbReference type="ARBA" id="ARBA00023125"/>
    </source>
</evidence>
<evidence type="ECO:0000256" key="11">
    <source>
        <dbReference type="ARBA" id="ARBA00023163"/>
    </source>
</evidence>
<organism evidence="19 20">
    <name type="scientific">Myotis brandtii</name>
    <name type="common">Brandt's bat</name>
    <dbReference type="NCBI Taxonomy" id="109478"/>
    <lineage>
        <taxon>Eukaryota</taxon>
        <taxon>Metazoa</taxon>
        <taxon>Chordata</taxon>
        <taxon>Craniata</taxon>
        <taxon>Vertebrata</taxon>
        <taxon>Euteleostomi</taxon>
        <taxon>Mammalia</taxon>
        <taxon>Eutheria</taxon>
        <taxon>Laurasiatheria</taxon>
        <taxon>Chiroptera</taxon>
        <taxon>Yangochiroptera</taxon>
        <taxon>Vespertilionidae</taxon>
        <taxon>Myotis</taxon>
    </lineage>
</organism>
<keyword evidence="8" id="KW-0007">Acetylation</keyword>
<dbReference type="GO" id="GO:0048468">
    <property type="term" value="P:cell development"/>
    <property type="evidence" value="ECO:0007669"/>
    <property type="project" value="UniProtKB-ARBA"/>
</dbReference>
<dbReference type="InterPro" id="IPR016177">
    <property type="entry name" value="DNA-bd_dom_sf"/>
</dbReference>
<evidence type="ECO:0000256" key="13">
    <source>
        <dbReference type="ARBA" id="ARBA00063689"/>
    </source>
</evidence>
<dbReference type="SMART" id="SM00391">
    <property type="entry name" value="MBD"/>
    <property type="match status" value="1"/>
</dbReference>
<feature type="compositionally biased region" description="Basic and acidic residues" evidence="16">
    <location>
        <begin position="43"/>
        <end position="52"/>
    </location>
</feature>
<dbReference type="Gene3D" id="3.30.200.20">
    <property type="entry name" value="Phosphorylase Kinase, domain 1"/>
    <property type="match status" value="1"/>
</dbReference>
<keyword evidence="6 15" id="KW-0547">Nucleotide-binding</keyword>
<comment type="subcellular location">
    <subcellularLocation>
        <location evidence="1">Nucleus</location>
    </subcellularLocation>
</comment>
<gene>
    <name evidence="19" type="ORF">D623_10010673</name>
</gene>
<dbReference type="PROSITE" id="PS50982">
    <property type="entry name" value="MBD"/>
    <property type="match status" value="1"/>
</dbReference>
<evidence type="ECO:0000256" key="2">
    <source>
        <dbReference type="ARBA" id="ARBA00022481"/>
    </source>
</evidence>
<dbReference type="GO" id="GO:0005654">
    <property type="term" value="C:nucleoplasm"/>
    <property type="evidence" value="ECO:0007669"/>
    <property type="project" value="UniProtKB-ARBA"/>
</dbReference>
<dbReference type="Pfam" id="PF00069">
    <property type="entry name" value="Pkinase"/>
    <property type="match status" value="1"/>
</dbReference>
<keyword evidence="5" id="KW-0677">Repeat</keyword>
<feature type="compositionally biased region" description="Polar residues" evidence="16">
    <location>
        <begin position="1"/>
        <end position="10"/>
    </location>
</feature>
<dbReference type="InterPro" id="IPR001739">
    <property type="entry name" value="Methyl_CpG_DNA-bd"/>
</dbReference>
<dbReference type="eggNOG" id="KOG1187">
    <property type="taxonomic scope" value="Eukaryota"/>
</dbReference>
<dbReference type="PANTHER" id="PTHR27001">
    <property type="entry name" value="OS01G0253100 PROTEIN"/>
    <property type="match status" value="1"/>
</dbReference>
<feature type="compositionally biased region" description="Low complexity" evidence="16">
    <location>
        <begin position="75"/>
        <end position="88"/>
    </location>
</feature>
<dbReference type="SMART" id="SM00220">
    <property type="entry name" value="S_TKc"/>
    <property type="match status" value="1"/>
</dbReference>
<feature type="compositionally biased region" description="Polar residues" evidence="16">
    <location>
        <begin position="860"/>
        <end position="878"/>
    </location>
</feature>
<keyword evidence="20" id="KW-1185">Reference proteome</keyword>
<evidence type="ECO:0000259" key="18">
    <source>
        <dbReference type="PROSITE" id="PS50982"/>
    </source>
</evidence>
<feature type="domain" description="MBD" evidence="18">
    <location>
        <begin position="97"/>
        <end position="169"/>
    </location>
</feature>
<dbReference type="PROSITE" id="PS00108">
    <property type="entry name" value="PROTEIN_KINASE_ST"/>
    <property type="match status" value="1"/>
</dbReference>
<dbReference type="Gene3D" id="3.30.890.10">
    <property type="entry name" value="Methyl-cpg-binding Protein 2, Chain A"/>
    <property type="match status" value="1"/>
</dbReference>
<keyword evidence="2" id="KW-0488">Methylation</keyword>
<keyword evidence="10" id="KW-0238">DNA-binding</keyword>
<dbReference type="PROSITE" id="PS00107">
    <property type="entry name" value="PROTEIN_KINASE_ATP"/>
    <property type="match status" value="1"/>
</dbReference>
<keyword evidence="19" id="KW-0675">Receptor</keyword>
<feature type="region of interest" description="Disordered" evidence="16">
    <location>
        <begin position="1"/>
        <end position="127"/>
    </location>
</feature>
<evidence type="ECO:0000256" key="14">
    <source>
        <dbReference type="ARBA" id="ARBA00072376"/>
    </source>
</evidence>
<feature type="compositionally biased region" description="Basic and acidic residues" evidence="16">
    <location>
        <begin position="59"/>
        <end position="71"/>
    </location>
</feature>
<name>S7NTG9_MYOBR</name>
<dbReference type="CDD" id="cd14159">
    <property type="entry name" value="STKc_IRAK1"/>
    <property type="match status" value="1"/>
</dbReference>
<feature type="region of interest" description="Disordered" evidence="16">
    <location>
        <begin position="814"/>
        <end position="949"/>
    </location>
</feature>
<evidence type="ECO:0000256" key="7">
    <source>
        <dbReference type="ARBA" id="ARBA00022840"/>
    </source>
</evidence>
<evidence type="ECO:0000259" key="17">
    <source>
        <dbReference type="PROSITE" id="PS50011"/>
    </source>
</evidence>
<dbReference type="SUPFAM" id="SSF47986">
    <property type="entry name" value="DEATH domain"/>
    <property type="match status" value="1"/>
</dbReference>
<dbReference type="InterPro" id="IPR000719">
    <property type="entry name" value="Prot_kinase_dom"/>
</dbReference>
<dbReference type="FunFam" id="1.10.510.10:FF:000424">
    <property type="entry name" value="Putative interleukin-1 receptor-associated kinase 1"/>
    <property type="match status" value="1"/>
</dbReference>
<feature type="compositionally biased region" description="Polar residues" evidence="16">
    <location>
        <begin position="394"/>
        <end position="405"/>
    </location>
</feature>
<keyword evidence="12" id="KW-0539">Nucleus</keyword>
<evidence type="ECO:0000256" key="1">
    <source>
        <dbReference type="ARBA" id="ARBA00004123"/>
    </source>
</evidence>
<dbReference type="GO" id="GO:0004672">
    <property type="term" value="F:protein kinase activity"/>
    <property type="evidence" value="ECO:0007669"/>
    <property type="project" value="InterPro"/>
</dbReference>
<dbReference type="FunFam" id="3.30.200.20:FF:000300">
    <property type="entry name" value="Interleukin-1 receptor-associated kinase 1 (Predicted)"/>
    <property type="match status" value="1"/>
</dbReference>
<evidence type="ECO:0000256" key="5">
    <source>
        <dbReference type="ARBA" id="ARBA00022737"/>
    </source>
</evidence>
<feature type="compositionally biased region" description="Polar residues" evidence="16">
    <location>
        <begin position="823"/>
        <end position="839"/>
    </location>
</feature>
<dbReference type="Pfam" id="PF01429">
    <property type="entry name" value="MBD"/>
    <property type="match status" value="1"/>
</dbReference>
<dbReference type="GO" id="GO:0010385">
    <property type="term" value="F:double-stranded methylated DNA binding"/>
    <property type="evidence" value="ECO:0007669"/>
    <property type="project" value="UniProtKB-ARBA"/>
</dbReference>
<dbReference type="GO" id="GO:0000785">
    <property type="term" value="C:chromatin"/>
    <property type="evidence" value="ECO:0007669"/>
    <property type="project" value="UniProtKB-ARBA"/>
</dbReference>
<dbReference type="GO" id="GO:0010629">
    <property type="term" value="P:negative regulation of gene expression"/>
    <property type="evidence" value="ECO:0007669"/>
    <property type="project" value="UniProtKB-ARBA"/>
</dbReference>
<accession>S7NTG9</accession>
<keyword evidence="9" id="KW-0805">Transcription regulation</keyword>
<evidence type="ECO:0000256" key="4">
    <source>
        <dbReference type="ARBA" id="ARBA00022553"/>
    </source>
</evidence>
<dbReference type="GO" id="GO:0051093">
    <property type="term" value="P:negative regulation of developmental process"/>
    <property type="evidence" value="ECO:0007669"/>
    <property type="project" value="UniProtKB-ARBA"/>
</dbReference>
<sequence>MESTPAQEADSSLHKLRREEKSEDQDLQGLKDKPLKFKKVKKDKKEESKHEPLQPPAHHSAEPAEAGKAETSEGSGSAPAVPEASASPKQRRSIIRDRGPMYDDPTLPEGWTRKLKQRKSGRSAGKYDVYLINPQGKAFRSKVELIAYFEKVGDTSLDPNDFDFTVTGRGSPSRREQKPPKKPKSPKAPGTGRGRGRPKGSGTARPKATASEGVQVKRVLEKSPGKLLVKMPFQTSPGSKAEGAGATTSAQVMVIKRPGRKRKAEADPQAIPKKRGRKPGSVVAAAAAEAKKKAVKESSIRSVQETVLPIKKRKTRETVSIEVKEVVKPLLVSTLGPDEVASLLNSERTASVLWPWINRNARVADLVHILTHLQLLRARDIITAWHPPAPLPPSSTKAPRTSSIPAPSEAKAPSPLKLPSSVSTVLSPAFPGFQTHSGPECGPVPSPAALQPPPQSLDSSSTKQRPENPVSFLQGNHPSPFCWPLHEISQGTHNFSEELKIGEGGFGCVYRAVLRNTVYAVKKLKEEADLEWTTVKQSFLTEVEQLSRFRHPNIVDFAGYCAQSGYYCLVYGFLPNGSLEDRLHFQTQACSPLSWPQRLNILLGTARAIQFLHQDSPSLIHGDVKSSNVLLDDRLMPKLGDFGLARLSRFAAANPGQSSTVARTQTVRGTLAYLPEEYIKTGRLAVDTDTFSFGVVVLETLAGQRAVKMHGAKTKYLKDLVKEEAEDAGVALKSTQTTLQTGLASDAWAAPIASQIYKKHLDPRPGPCPPELGLALGQLACCCLHRRAKRRPPMTQVYERLEKLQAAVAGPPLEAEAAGRNPHSPQENSYMSTTSNASPWQPLAVPSGTPAPATERLQKGPNQPVESDESVSGVSATLHSWHLTAGCPPGPALPDSPAQGAATWTPAPLGQASCTQASAARESWGSSPEPRPTAVEGSLLGSSASSQPPQIVINPARQKMVQKLALYEDGVLDSLQLLSSSSLPGLGLDHRNRRGPEESDDFQS</sequence>
<proteinExistence type="predicted"/>
<feature type="region of interest" description="Disordered" evidence="16">
    <location>
        <begin position="388"/>
        <end position="419"/>
    </location>
</feature>
<dbReference type="InterPro" id="IPR011009">
    <property type="entry name" value="Kinase-like_dom_sf"/>
</dbReference>
<dbReference type="GO" id="GO:2000026">
    <property type="term" value="P:regulation of multicellular organismal development"/>
    <property type="evidence" value="ECO:0007669"/>
    <property type="project" value="UniProtKB-ARBA"/>
</dbReference>
<protein>
    <recommendedName>
        <fullName evidence="14">Methyl-CpG-binding protein 2</fullName>
    </recommendedName>
</protein>
<dbReference type="InterPro" id="IPR017441">
    <property type="entry name" value="Protein_kinase_ATP_BS"/>
</dbReference>
<dbReference type="Gene3D" id="1.10.510.10">
    <property type="entry name" value="Transferase(Phosphotransferase) domain 1"/>
    <property type="match status" value="1"/>
</dbReference>
<reference evidence="19 20" key="1">
    <citation type="journal article" date="2013" name="Nat. Commun.">
        <title>Genome analysis reveals insights into physiology and longevity of the Brandt's bat Myotis brandtii.</title>
        <authorList>
            <person name="Seim I."/>
            <person name="Fang X."/>
            <person name="Xiong Z."/>
            <person name="Lobanov A.V."/>
            <person name="Huang Z."/>
            <person name="Ma S."/>
            <person name="Feng Y."/>
            <person name="Turanov A.A."/>
            <person name="Zhu Y."/>
            <person name="Lenz T.L."/>
            <person name="Gerashchenko M.V."/>
            <person name="Fan D."/>
            <person name="Hee Yim S."/>
            <person name="Yao X."/>
            <person name="Jordan D."/>
            <person name="Xiong Y."/>
            <person name="Ma Y."/>
            <person name="Lyapunov A.N."/>
            <person name="Chen G."/>
            <person name="Kulakova O.I."/>
            <person name="Sun Y."/>
            <person name="Lee S.G."/>
            <person name="Bronson R.T."/>
            <person name="Moskalev A.A."/>
            <person name="Sunyaev S.R."/>
            <person name="Zhang G."/>
            <person name="Krogh A."/>
            <person name="Wang J."/>
            <person name="Gladyshev V.N."/>
        </authorList>
    </citation>
    <scope>NUCLEOTIDE SEQUENCE [LARGE SCALE GENOMIC DNA]</scope>
</reference>
<dbReference type="AlphaFoldDB" id="S7NTG9"/>
<keyword evidence="19" id="KW-0418">Kinase</keyword>
<dbReference type="GO" id="GO:0005524">
    <property type="term" value="F:ATP binding"/>
    <property type="evidence" value="ECO:0007669"/>
    <property type="project" value="UniProtKB-UniRule"/>
</dbReference>
<feature type="region of interest" description="Disordered" evidence="16">
    <location>
        <begin position="981"/>
        <end position="1004"/>
    </location>
</feature>
<feature type="compositionally biased region" description="Polar residues" evidence="16">
    <location>
        <begin position="940"/>
        <end position="949"/>
    </location>
</feature>
<evidence type="ECO:0000256" key="12">
    <source>
        <dbReference type="ARBA" id="ARBA00023242"/>
    </source>
</evidence>
<evidence type="ECO:0000256" key="16">
    <source>
        <dbReference type="SAM" id="MobiDB-lite"/>
    </source>
</evidence>
<dbReference type="GO" id="GO:0045892">
    <property type="term" value="P:negative regulation of DNA-templated transcription"/>
    <property type="evidence" value="ECO:0007669"/>
    <property type="project" value="UniProtKB-ARBA"/>
</dbReference>
<evidence type="ECO:0000256" key="15">
    <source>
        <dbReference type="PROSITE-ProRule" id="PRU10141"/>
    </source>
</evidence>
<feature type="region of interest" description="Disordered" evidence="16">
    <location>
        <begin position="258"/>
        <end position="282"/>
    </location>
</feature>
<feature type="region of interest" description="Disordered" evidence="16">
    <location>
        <begin position="434"/>
        <end position="471"/>
    </location>
</feature>
<dbReference type="InterPro" id="IPR011029">
    <property type="entry name" value="DEATH-like_dom_sf"/>
</dbReference>
<feature type="domain" description="Protein kinase" evidence="17">
    <location>
        <begin position="495"/>
        <end position="804"/>
    </location>
</feature>
<dbReference type="EMBL" id="KE164798">
    <property type="protein sequence ID" value="EPQ20185.1"/>
    <property type="molecule type" value="Genomic_DNA"/>
</dbReference>
<evidence type="ECO:0000313" key="19">
    <source>
        <dbReference type="EMBL" id="EPQ20185.1"/>
    </source>
</evidence>
<dbReference type="CDD" id="cd01396">
    <property type="entry name" value="MeCP2_MBD"/>
    <property type="match status" value="1"/>
</dbReference>
<evidence type="ECO:0000313" key="20">
    <source>
        <dbReference type="Proteomes" id="UP000052978"/>
    </source>
</evidence>
<feature type="compositionally biased region" description="Basic and acidic residues" evidence="16">
    <location>
        <begin position="11"/>
        <end position="21"/>
    </location>
</feature>
<feature type="compositionally biased region" description="Pro residues" evidence="16">
    <location>
        <begin position="442"/>
        <end position="455"/>
    </location>
</feature>